<evidence type="ECO:0000256" key="1">
    <source>
        <dbReference type="ARBA" id="ARBA00001933"/>
    </source>
</evidence>
<evidence type="ECO:0000259" key="12">
    <source>
        <dbReference type="PROSITE" id="PS51371"/>
    </source>
</evidence>
<evidence type="ECO:0000256" key="9">
    <source>
        <dbReference type="ARBA" id="ARBA00047490"/>
    </source>
</evidence>
<dbReference type="InParanoid" id="C8XKQ2"/>
<dbReference type="PROSITE" id="PS00901">
    <property type="entry name" value="CYS_SYNTHASE"/>
    <property type="match status" value="1"/>
</dbReference>
<keyword evidence="5" id="KW-0663">Pyridoxal phosphate</keyword>
<dbReference type="Pfam" id="PF00291">
    <property type="entry name" value="PALP"/>
    <property type="match status" value="1"/>
</dbReference>
<sequence>MRYAQSVVELIGNTPLVKLGPLAADVAPLVLAKVEYVNPGGSVKDRIAVKMIDAAEQSGALRPGGTIVEPTSGNTGVGLALVAQQRGYRCIFICPDKVSEDKRNVLRAYGAEVVVCPTAVAPDDPTSYYSVSDRLVRETPGAWKPDQYSNPNNPASHYVSTGPEIWRDTDGKITHFVTGVGTGGTISGVGRYLKDVSGGRVQVIGADPEGSVYSGGTGRPYLVEGVGEDFWPSAYDPTVTDGIIAISDAESFAVTRRLAREEGLLVGGSCGMAVAAALRLAGRLTADDVVVVLLPDGGRGYLSKIFSDPWMASYGFLSRDGEATVGQVLRGKGGVLPALVHTHPQETVRDAVEIMHEYGVSQMPVVKAEPPVMSGEVAGSVSERDLLDALFAGTASLADAVGKHMGPPFPLVGSGEDVPTLRAALQARDAVMVIDDGKPVGVLTRADLLAFVAGS</sequence>
<dbReference type="Gene3D" id="3.40.50.1100">
    <property type="match status" value="2"/>
</dbReference>
<evidence type="ECO:0000313" key="13">
    <source>
        <dbReference type="EMBL" id="ACV80709.1"/>
    </source>
</evidence>
<dbReference type="FunFam" id="3.40.50.1100:FF:000118">
    <property type="entry name" value="Related to CYS4-cystathionine beta-synthase"/>
    <property type="match status" value="1"/>
</dbReference>
<dbReference type="Pfam" id="PF00571">
    <property type="entry name" value="CBS"/>
    <property type="match status" value="2"/>
</dbReference>
<dbReference type="FunFam" id="3.40.50.1100:FF:000003">
    <property type="entry name" value="Cystathionine beta-synthase"/>
    <property type="match status" value="1"/>
</dbReference>
<name>C8XKQ2_NAKMY</name>
<dbReference type="PANTHER" id="PTHR10314">
    <property type="entry name" value="CYSTATHIONINE BETA-SYNTHASE"/>
    <property type="match status" value="1"/>
</dbReference>
<dbReference type="CDD" id="cd04608">
    <property type="entry name" value="CBS_pair_CBS"/>
    <property type="match status" value="1"/>
</dbReference>
<feature type="domain" description="CBS" evidence="12">
    <location>
        <begin position="335"/>
        <end position="396"/>
    </location>
</feature>
<comment type="pathway">
    <text evidence="2">Amino-acid biosynthesis; L-cysteine biosynthesis; L-cysteine from L-homocysteine and L-serine: step 1/2.</text>
</comment>
<evidence type="ECO:0000256" key="3">
    <source>
        <dbReference type="ARBA" id="ARBA00007103"/>
    </source>
</evidence>
<dbReference type="InterPro" id="IPR005857">
    <property type="entry name" value="Cysta_beta_synth"/>
</dbReference>
<dbReference type="InterPro" id="IPR036052">
    <property type="entry name" value="TrpB-like_PALP_sf"/>
</dbReference>
<keyword evidence="7" id="KW-0456">Lyase</keyword>
<dbReference type="UniPathway" id="UPA00136">
    <property type="reaction ID" value="UER00201"/>
</dbReference>
<dbReference type="AlphaFoldDB" id="C8XKQ2"/>
<reference evidence="14" key="1">
    <citation type="submission" date="2009-09" db="EMBL/GenBank/DDBJ databases">
        <title>The complete genome of Nakamurella multipartita DSM 44233.</title>
        <authorList>
            <consortium name="US DOE Joint Genome Institute (JGI-PGF)"/>
            <person name="Lucas S."/>
            <person name="Copeland A."/>
            <person name="Lapidus A."/>
            <person name="Glavina del Rio T."/>
            <person name="Dalin E."/>
            <person name="Tice H."/>
            <person name="Bruce D."/>
            <person name="Goodwin L."/>
            <person name="Pitluck S."/>
            <person name="Kyrpides N."/>
            <person name="Mavromatis K."/>
            <person name="Ivanova N."/>
            <person name="Ovchinnikova G."/>
            <person name="Sims D."/>
            <person name="Meincke L."/>
            <person name="Brettin T."/>
            <person name="Detter J.C."/>
            <person name="Han C."/>
            <person name="Larimer F."/>
            <person name="Land M."/>
            <person name="Hauser L."/>
            <person name="Markowitz V."/>
            <person name="Cheng J.-F."/>
            <person name="Hugenholtz P."/>
            <person name="Woyke T."/>
            <person name="Wu D."/>
            <person name="Klenk H.-P."/>
            <person name="Eisen J.A."/>
        </authorList>
    </citation>
    <scope>NUCLEOTIDE SEQUENCE [LARGE SCALE GENOMIC DNA]</scope>
    <source>
        <strain evidence="14">ATCC 700099 / DSM 44233 / CIP 104796 / JCM 9543 / NBRC 105858 / Y-104</strain>
    </source>
</reference>
<comment type="cofactor">
    <cofactor evidence="1">
        <name>pyridoxal 5'-phosphate</name>
        <dbReference type="ChEBI" id="CHEBI:597326"/>
    </cofactor>
</comment>
<dbReference type="EC" id="4.2.1.22" evidence="4 10"/>
<accession>C8XKQ2</accession>
<dbReference type="eggNOG" id="COG3620">
    <property type="taxonomic scope" value="Bacteria"/>
</dbReference>
<dbReference type="InterPro" id="IPR000644">
    <property type="entry name" value="CBS_dom"/>
</dbReference>
<evidence type="ECO:0000313" key="14">
    <source>
        <dbReference type="Proteomes" id="UP000002218"/>
    </source>
</evidence>
<dbReference type="STRING" id="479431.Namu_4422"/>
<dbReference type="InterPro" id="IPR001216">
    <property type="entry name" value="P-phosphate_BS"/>
</dbReference>
<dbReference type="EMBL" id="CP001737">
    <property type="protein sequence ID" value="ACV80709.1"/>
    <property type="molecule type" value="Genomic_DNA"/>
</dbReference>
<dbReference type="SUPFAM" id="SSF53686">
    <property type="entry name" value="Tryptophan synthase beta subunit-like PLP-dependent enzymes"/>
    <property type="match status" value="1"/>
</dbReference>
<dbReference type="KEGG" id="nml:Namu_4422"/>
<comment type="catalytic activity">
    <reaction evidence="9">
        <text>L-homocysteine + L-serine = L,L-cystathionine + H2O</text>
        <dbReference type="Rhea" id="RHEA:10112"/>
        <dbReference type="ChEBI" id="CHEBI:15377"/>
        <dbReference type="ChEBI" id="CHEBI:33384"/>
        <dbReference type="ChEBI" id="CHEBI:58161"/>
        <dbReference type="ChEBI" id="CHEBI:58199"/>
        <dbReference type="EC" id="4.2.1.22"/>
    </reaction>
</comment>
<dbReference type="PROSITE" id="PS51371">
    <property type="entry name" value="CBS"/>
    <property type="match status" value="1"/>
</dbReference>
<dbReference type="InterPro" id="IPR046342">
    <property type="entry name" value="CBS_dom_sf"/>
</dbReference>
<dbReference type="NCBIfam" id="TIGR01137">
    <property type="entry name" value="cysta_beta"/>
    <property type="match status" value="1"/>
</dbReference>
<dbReference type="CDD" id="cd01561">
    <property type="entry name" value="CBS_like"/>
    <property type="match status" value="1"/>
</dbReference>
<dbReference type="GO" id="GO:0016765">
    <property type="term" value="F:transferase activity, transferring alkyl or aryl (other than methyl) groups"/>
    <property type="evidence" value="ECO:0007669"/>
    <property type="project" value="UniProtKB-ARBA"/>
</dbReference>
<dbReference type="eggNOG" id="COG0031">
    <property type="taxonomic scope" value="Bacteria"/>
</dbReference>
<dbReference type="OrthoDB" id="9805733at2"/>
<dbReference type="SUPFAM" id="SSF54631">
    <property type="entry name" value="CBS-domain pair"/>
    <property type="match status" value="1"/>
</dbReference>
<dbReference type="FunCoup" id="C8XKQ2">
    <property type="interactions" value="294"/>
</dbReference>
<evidence type="ECO:0000256" key="5">
    <source>
        <dbReference type="ARBA" id="ARBA00022898"/>
    </source>
</evidence>
<evidence type="ECO:0000256" key="7">
    <source>
        <dbReference type="ARBA" id="ARBA00023239"/>
    </source>
</evidence>
<keyword evidence="6 11" id="KW-0129">CBS domain</keyword>
<proteinExistence type="inferred from homology"/>
<dbReference type="Gene3D" id="3.10.580.10">
    <property type="entry name" value="CBS-domain"/>
    <property type="match status" value="1"/>
</dbReference>
<dbReference type="InterPro" id="IPR050214">
    <property type="entry name" value="Cys_Synth/Cystath_Beta-Synth"/>
</dbReference>
<protein>
    <recommendedName>
        <fullName evidence="8 10">Cystathionine beta-synthase</fullName>
        <ecNumber evidence="4 10">4.2.1.22</ecNumber>
    </recommendedName>
</protein>
<evidence type="ECO:0000256" key="8">
    <source>
        <dbReference type="ARBA" id="ARBA00026192"/>
    </source>
</evidence>
<dbReference type="InterPro" id="IPR001926">
    <property type="entry name" value="TrpB-like_PALP"/>
</dbReference>
<evidence type="ECO:0000256" key="6">
    <source>
        <dbReference type="ARBA" id="ARBA00023122"/>
    </source>
</evidence>
<dbReference type="RefSeq" id="WP_015749531.1">
    <property type="nucleotide sequence ID" value="NC_013235.1"/>
</dbReference>
<organism evidence="13 14">
    <name type="scientific">Nakamurella multipartita (strain ATCC 700099 / DSM 44233 / CIP 104796 / JCM 9543 / NBRC 105858 / Y-104)</name>
    <name type="common">Microsphaera multipartita</name>
    <dbReference type="NCBI Taxonomy" id="479431"/>
    <lineage>
        <taxon>Bacteria</taxon>
        <taxon>Bacillati</taxon>
        <taxon>Actinomycetota</taxon>
        <taxon>Actinomycetes</taxon>
        <taxon>Nakamurellales</taxon>
        <taxon>Nakamurellaceae</taxon>
        <taxon>Nakamurella</taxon>
    </lineage>
</organism>
<keyword evidence="14" id="KW-1185">Reference proteome</keyword>
<dbReference type="GO" id="GO:0004122">
    <property type="term" value="F:cystathionine beta-synthase activity"/>
    <property type="evidence" value="ECO:0007669"/>
    <property type="project" value="UniProtKB-UniRule"/>
</dbReference>
<evidence type="ECO:0000256" key="10">
    <source>
        <dbReference type="NCBIfam" id="TIGR01137"/>
    </source>
</evidence>
<dbReference type="GO" id="GO:0019343">
    <property type="term" value="P:cysteine biosynthetic process via cystathionine"/>
    <property type="evidence" value="ECO:0007669"/>
    <property type="project" value="InterPro"/>
</dbReference>
<gene>
    <name evidence="13" type="ordered locus">Namu_4422</name>
</gene>
<dbReference type="InterPro" id="IPR046353">
    <property type="entry name" value="CBS_C"/>
</dbReference>
<dbReference type="GO" id="GO:0005737">
    <property type="term" value="C:cytoplasm"/>
    <property type="evidence" value="ECO:0007669"/>
    <property type="project" value="InterPro"/>
</dbReference>
<evidence type="ECO:0000256" key="2">
    <source>
        <dbReference type="ARBA" id="ARBA00005003"/>
    </source>
</evidence>
<evidence type="ECO:0000256" key="11">
    <source>
        <dbReference type="PROSITE-ProRule" id="PRU00703"/>
    </source>
</evidence>
<evidence type="ECO:0000256" key="4">
    <source>
        <dbReference type="ARBA" id="ARBA00012041"/>
    </source>
</evidence>
<comment type="similarity">
    <text evidence="3">Belongs to the cysteine synthase/cystathionine beta-synthase family.</text>
</comment>
<dbReference type="GO" id="GO:0006535">
    <property type="term" value="P:cysteine biosynthetic process from serine"/>
    <property type="evidence" value="ECO:0007669"/>
    <property type="project" value="InterPro"/>
</dbReference>
<dbReference type="HOGENOM" id="CLU_021018_0_2_11"/>
<reference evidence="13 14" key="2">
    <citation type="journal article" date="2010" name="Stand. Genomic Sci.">
        <title>Complete genome sequence of Nakamurella multipartita type strain (Y-104).</title>
        <authorList>
            <person name="Tice H."/>
            <person name="Mayilraj S."/>
            <person name="Sims D."/>
            <person name="Lapidus A."/>
            <person name="Nolan M."/>
            <person name="Lucas S."/>
            <person name="Glavina Del Rio T."/>
            <person name="Copeland A."/>
            <person name="Cheng J.F."/>
            <person name="Meincke L."/>
            <person name="Bruce D."/>
            <person name="Goodwin L."/>
            <person name="Pitluck S."/>
            <person name="Ivanova N."/>
            <person name="Mavromatis K."/>
            <person name="Ovchinnikova G."/>
            <person name="Pati A."/>
            <person name="Chen A."/>
            <person name="Palaniappan K."/>
            <person name="Land M."/>
            <person name="Hauser L."/>
            <person name="Chang Y.J."/>
            <person name="Jeffries C.D."/>
            <person name="Detter J.C."/>
            <person name="Brettin T."/>
            <person name="Rohde M."/>
            <person name="Goker M."/>
            <person name="Bristow J."/>
            <person name="Eisen J.A."/>
            <person name="Markowitz V."/>
            <person name="Hugenholtz P."/>
            <person name="Kyrpides N.C."/>
            <person name="Klenk H.P."/>
            <person name="Chen F."/>
        </authorList>
    </citation>
    <scope>NUCLEOTIDE SEQUENCE [LARGE SCALE GENOMIC DNA]</scope>
    <source>
        <strain evidence="14">ATCC 700099 / DSM 44233 / CIP 104796 / JCM 9543 / NBRC 105858 / Y-104</strain>
    </source>
</reference>
<dbReference type="SMART" id="SM00116">
    <property type="entry name" value="CBS"/>
    <property type="match status" value="2"/>
</dbReference>
<dbReference type="Proteomes" id="UP000002218">
    <property type="component" value="Chromosome"/>
</dbReference>